<evidence type="ECO:0000313" key="11">
    <source>
        <dbReference type="Proteomes" id="UP000262882"/>
    </source>
</evidence>
<dbReference type="InterPro" id="IPR039104">
    <property type="entry name" value="6PGL"/>
</dbReference>
<dbReference type="Pfam" id="PF01182">
    <property type="entry name" value="Glucosamine_iso"/>
    <property type="match status" value="1"/>
</dbReference>
<dbReference type="Gene3D" id="3.40.50.1360">
    <property type="match status" value="1"/>
</dbReference>
<feature type="domain" description="Glucosamine/galactosamine-6-phosphate isomerase" evidence="9">
    <location>
        <begin position="11"/>
        <end position="235"/>
    </location>
</feature>
<dbReference type="SUPFAM" id="SSF100950">
    <property type="entry name" value="NagB/RpiA/CoA transferase-like"/>
    <property type="match status" value="1"/>
</dbReference>
<dbReference type="NCBIfam" id="TIGR01198">
    <property type="entry name" value="pgl"/>
    <property type="match status" value="1"/>
</dbReference>
<evidence type="ECO:0000256" key="3">
    <source>
        <dbReference type="ARBA" id="ARBA00004961"/>
    </source>
</evidence>
<accession>A0A372GF71</accession>
<evidence type="ECO:0000256" key="8">
    <source>
        <dbReference type="SAM" id="MobiDB-lite"/>
    </source>
</evidence>
<dbReference type="AlphaFoldDB" id="A0A372GF71"/>
<dbReference type="Proteomes" id="UP000262882">
    <property type="component" value="Unassembled WGS sequence"/>
</dbReference>
<evidence type="ECO:0000259" key="9">
    <source>
        <dbReference type="Pfam" id="PF01182"/>
    </source>
</evidence>
<evidence type="ECO:0000256" key="6">
    <source>
        <dbReference type="ARBA" id="ARBA00020337"/>
    </source>
</evidence>
<evidence type="ECO:0000256" key="7">
    <source>
        <dbReference type="RuleBase" id="RU365095"/>
    </source>
</evidence>
<dbReference type="GO" id="GO:0006098">
    <property type="term" value="P:pentose-phosphate shunt"/>
    <property type="evidence" value="ECO:0007669"/>
    <property type="project" value="UniProtKB-UniPathway"/>
</dbReference>
<proteinExistence type="inferred from homology"/>
<dbReference type="CDD" id="cd01400">
    <property type="entry name" value="6PGL"/>
    <property type="match status" value="1"/>
</dbReference>
<dbReference type="RefSeq" id="WP_117400721.1">
    <property type="nucleotide sequence ID" value="NZ_QVNQ01000005.1"/>
</dbReference>
<dbReference type="GO" id="GO:0005975">
    <property type="term" value="P:carbohydrate metabolic process"/>
    <property type="evidence" value="ECO:0007669"/>
    <property type="project" value="UniProtKB-UniRule"/>
</dbReference>
<evidence type="ECO:0000256" key="4">
    <source>
        <dbReference type="ARBA" id="ARBA00010662"/>
    </source>
</evidence>
<comment type="pathway">
    <text evidence="3 7">Carbohydrate degradation; pentose phosphate pathway; D-ribulose 5-phosphate from D-glucose 6-phosphate (oxidative stage): step 2/3.</text>
</comment>
<name>A0A372GF71_9ACTN</name>
<reference evidence="10 11" key="1">
    <citation type="submission" date="2018-08" db="EMBL/GenBank/DDBJ databases">
        <title>Actinomadura spongicola sp. nov., isolated from marine sponge Leucetta chagosensis.</title>
        <authorList>
            <person name="Li L."/>
            <person name="Lin H.W."/>
        </authorList>
    </citation>
    <scope>NUCLEOTIDE SEQUENCE [LARGE SCALE GENOMIC DNA]</scope>
    <source>
        <strain evidence="10 11">LHW52907</strain>
    </source>
</reference>
<evidence type="ECO:0000256" key="2">
    <source>
        <dbReference type="ARBA" id="ARBA00002681"/>
    </source>
</evidence>
<gene>
    <name evidence="7 10" type="primary">pgl</name>
    <name evidence="10" type="ORF">D0T12_17830</name>
</gene>
<dbReference type="OrthoDB" id="9810967at2"/>
<evidence type="ECO:0000256" key="1">
    <source>
        <dbReference type="ARBA" id="ARBA00000832"/>
    </source>
</evidence>
<dbReference type="PANTHER" id="PTHR11054:SF0">
    <property type="entry name" value="6-PHOSPHOGLUCONOLACTONASE"/>
    <property type="match status" value="1"/>
</dbReference>
<keyword evidence="7 10" id="KW-0378">Hydrolase</keyword>
<feature type="region of interest" description="Disordered" evidence="8">
    <location>
        <begin position="101"/>
        <end position="121"/>
    </location>
</feature>
<sequence>MTDPTVLLHRDQEVLAAAAAARLVTRIVDAQAARGSASVVLTGGGVGTAVLAAVAATDARDAVDWGRLDVWWGDERFLPAGDPERNETGARAALLDHVPVDPARVRPMPASDGPDGDDPDAAAERYAARLRAAPGSGGPVPAFDVLMLGVGPDAHVASLFPGTPALDDERPVVAVRNSPKPPPTRISLTFPSLCAAREVWLLASGESKAEAVRLGLSGADPSVAPVAMARGRERTLFLLDRAAAAS</sequence>
<dbReference type="GO" id="GO:0017057">
    <property type="term" value="F:6-phosphogluconolactonase activity"/>
    <property type="evidence" value="ECO:0007669"/>
    <property type="project" value="UniProtKB-UniRule"/>
</dbReference>
<dbReference type="EC" id="3.1.1.31" evidence="5 7"/>
<comment type="function">
    <text evidence="2 7">Hydrolysis of 6-phosphogluconolactone to 6-phosphogluconate.</text>
</comment>
<dbReference type="InterPro" id="IPR037171">
    <property type="entry name" value="NagB/RpiA_transferase-like"/>
</dbReference>
<dbReference type="InterPro" id="IPR005900">
    <property type="entry name" value="6-phosphogluconolactonase_DevB"/>
</dbReference>
<dbReference type="UniPathway" id="UPA00115">
    <property type="reaction ID" value="UER00409"/>
</dbReference>
<keyword evidence="11" id="KW-1185">Reference proteome</keyword>
<dbReference type="PANTHER" id="PTHR11054">
    <property type="entry name" value="6-PHOSPHOGLUCONOLACTONASE"/>
    <property type="match status" value="1"/>
</dbReference>
<organism evidence="10 11">
    <name type="scientific">Actinomadura spongiicola</name>
    <dbReference type="NCBI Taxonomy" id="2303421"/>
    <lineage>
        <taxon>Bacteria</taxon>
        <taxon>Bacillati</taxon>
        <taxon>Actinomycetota</taxon>
        <taxon>Actinomycetes</taxon>
        <taxon>Streptosporangiales</taxon>
        <taxon>Thermomonosporaceae</taxon>
        <taxon>Actinomadura</taxon>
    </lineage>
</organism>
<protein>
    <recommendedName>
        <fullName evidence="6 7">6-phosphogluconolactonase</fullName>
        <shortName evidence="7">6PGL</shortName>
        <ecNumber evidence="5 7">3.1.1.31</ecNumber>
    </recommendedName>
</protein>
<comment type="caution">
    <text evidence="10">The sequence shown here is derived from an EMBL/GenBank/DDBJ whole genome shotgun (WGS) entry which is preliminary data.</text>
</comment>
<evidence type="ECO:0000256" key="5">
    <source>
        <dbReference type="ARBA" id="ARBA00013198"/>
    </source>
</evidence>
<comment type="catalytic activity">
    <reaction evidence="1 7">
        <text>6-phospho-D-glucono-1,5-lactone + H2O = 6-phospho-D-gluconate + H(+)</text>
        <dbReference type="Rhea" id="RHEA:12556"/>
        <dbReference type="ChEBI" id="CHEBI:15377"/>
        <dbReference type="ChEBI" id="CHEBI:15378"/>
        <dbReference type="ChEBI" id="CHEBI:57955"/>
        <dbReference type="ChEBI" id="CHEBI:58759"/>
        <dbReference type="EC" id="3.1.1.31"/>
    </reaction>
</comment>
<evidence type="ECO:0000313" key="10">
    <source>
        <dbReference type="EMBL" id="RFS84035.1"/>
    </source>
</evidence>
<dbReference type="EMBL" id="QVNQ01000005">
    <property type="protein sequence ID" value="RFS84035.1"/>
    <property type="molecule type" value="Genomic_DNA"/>
</dbReference>
<dbReference type="InterPro" id="IPR006148">
    <property type="entry name" value="Glc/Gal-6P_isomerase"/>
</dbReference>
<comment type="similarity">
    <text evidence="4 7">Belongs to the glucosamine/galactosamine-6-phosphate isomerase family. 6-phosphogluconolactonase subfamily.</text>
</comment>